<dbReference type="Proteomes" id="UP001497383">
    <property type="component" value="Chromosome 6"/>
</dbReference>
<dbReference type="InterPro" id="IPR036282">
    <property type="entry name" value="Glutathione-S-Trfase_C_sf"/>
</dbReference>
<dbReference type="Gene3D" id="3.40.30.10">
    <property type="entry name" value="Glutaredoxin"/>
    <property type="match status" value="1"/>
</dbReference>
<name>A0ABP0ZRQ0_9ASCO</name>
<reference evidence="5 6" key="1">
    <citation type="submission" date="2024-03" db="EMBL/GenBank/DDBJ databases">
        <authorList>
            <person name="Brejova B."/>
        </authorList>
    </citation>
    <scope>NUCLEOTIDE SEQUENCE [LARGE SCALE GENOMIC DNA]</scope>
    <source>
        <strain evidence="5 6">CBS 14171</strain>
    </source>
</reference>
<accession>A0ABP0ZRQ0</accession>
<dbReference type="PROSITE" id="PS50404">
    <property type="entry name" value="GST_NTER"/>
    <property type="match status" value="1"/>
</dbReference>
<dbReference type="InterPro" id="IPR010987">
    <property type="entry name" value="Glutathione-S-Trfase_C-like"/>
</dbReference>
<keyword evidence="6" id="KW-1185">Reference proteome</keyword>
<dbReference type="SUPFAM" id="SSF47616">
    <property type="entry name" value="GST C-terminal domain-like"/>
    <property type="match status" value="1"/>
</dbReference>
<dbReference type="RefSeq" id="XP_066831959.1">
    <property type="nucleotide sequence ID" value="XM_066975308.1"/>
</dbReference>
<feature type="domain" description="GST N-terminal" evidence="3">
    <location>
        <begin position="2"/>
        <end position="92"/>
    </location>
</feature>
<evidence type="ECO:0000259" key="3">
    <source>
        <dbReference type="PROSITE" id="PS50404"/>
    </source>
</evidence>
<gene>
    <name evidence="5" type="ORF">LODBEIA_P50210</name>
</gene>
<evidence type="ECO:0000313" key="5">
    <source>
        <dbReference type="EMBL" id="CAK9441152.1"/>
    </source>
</evidence>
<dbReference type="Pfam" id="PF00043">
    <property type="entry name" value="GST_C"/>
    <property type="match status" value="1"/>
</dbReference>
<sequence>MSLPLKLFTWGTPNGHKISIFLEVLGLKYETHPVDISKNESKEDWFVKLNPNGRIPTIVDPNFKNAPTEQGLVLSQTGAILQYLADTYDKEHKHSYPFGSAEYYKTLEYLIFQVSENGPIQGQAGHFKVFAKEKIQYGIDRYVNDTKRIYGVYEDILSRNKENQSKYLVGDRYTVADFALFTWASFLHKLDIDIEQWPLLAKWHAALAQLPGVQAGLKVPAV</sequence>
<evidence type="ECO:0000256" key="2">
    <source>
        <dbReference type="RuleBase" id="RU003494"/>
    </source>
</evidence>
<dbReference type="SFLD" id="SFLDG00358">
    <property type="entry name" value="Main_(cytGST)"/>
    <property type="match status" value="1"/>
</dbReference>
<feature type="domain" description="GST C-terminal" evidence="4">
    <location>
        <begin position="99"/>
        <end position="222"/>
    </location>
</feature>
<dbReference type="GeneID" id="92210217"/>
<evidence type="ECO:0000256" key="1">
    <source>
        <dbReference type="ARBA" id="ARBA00007409"/>
    </source>
</evidence>
<dbReference type="SFLD" id="SFLDG01151">
    <property type="entry name" value="Main.2:_Nu-like"/>
    <property type="match status" value="1"/>
</dbReference>
<dbReference type="PANTHER" id="PTHR44051">
    <property type="entry name" value="GLUTATHIONE S-TRANSFERASE-RELATED"/>
    <property type="match status" value="1"/>
</dbReference>
<evidence type="ECO:0008006" key="7">
    <source>
        <dbReference type="Google" id="ProtNLM"/>
    </source>
</evidence>
<organism evidence="5 6">
    <name type="scientific">Lodderomyces beijingensis</name>
    <dbReference type="NCBI Taxonomy" id="1775926"/>
    <lineage>
        <taxon>Eukaryota</taxon>
        <taxon>Fungi</taxon>
        <taxon>Dikarya</taxon>
        <taxon>Ascomycota</taxon>
        <taxon>Saccharomycotina</taxon>
        <taxon>Pichiomycetes</taxon>
        <taxon>Debaryomycetaceae</taxon>
        <taxon>Candida/Lodderomyces clade</taxon>
        <taxon>Lodderomyces</taxon>
    </lineage>
</organism>
<comment type="similarity">
    <text evidence="1 2">Belongs to the GST superfamily.</text>
</comment>
<dbReference type="InterPro" id="IPR040079">
    <property type="entry name" value="Glutathione_S-Trfase"/>
</dbReference>
<dbReference type="PROSITE" id="PS50405">
    <property type="entry name" value="GST_CTER"/>
    <property type="match status" value="1"/>
</dbReference>
<protein>
    <recommendedName>
        <fullName evidence="7">Glutathione S-transferase</fullName>
    </recommendedName>
</protein>
<dbReference type="InterPro" id="IPR004045">
    <property type="entry name" value="Glutathione_S-Trfase_N"/>
</dbReference>
<evidence type="ECO:0000259" key="4">
    <source>
        <dbReference type="PROSITE" id="PS50405"/>
    </source>
</evidence>
<dbReference type="Pfam" id="PF02798">
    <property type="entry name" value="GST_N"/>
    <property type="match status" value="1"/>
</dbReference>
<dbReference type="InterPro" id="IPR036249">
    <property type="entry name" value="Thioredoxin-like_sf"/>
</dbReference>
<proteinExistence type="inferred from homology"/>
<dbReference type="EMBL" id="OZ022410">
    <property type="protein sequence ID" value="CAK9441152.1"/>
    <property type="molecule type" value="Genomic_DNA"/>
</dbReference>
<evidence type="ECO:0000313" key="6">
    <source>
        <dbReference type="Proteomes" id="UP001497383"/>
    </source>
</evidence>
<dbReference type="PANTHER" id="PTHR44051:SF8">
    <property type="entry name" value="GLUTATHIONE S-TRANSFERASE GSTA"/>
    <property type="match status" value="1"/>
</dbReference>
<dbReference type="CDD" id="cd03048">
    <property type="entry name" value="GST_N_Ure2p_like"/>
    <property type="match status" value="1"/>
</dbReference>
<dbReference type="InterPro" id="IPR004046">
    <property type="entry name" value="GST_C"/>
</dbReference>
<dbReference type="SFLD" id="SFLDS00019">
    <property type="entry name" value="Glutathione_Transferase_(cytos"/>
    <property type="match status" value="1"/>
</dbReference>
<dbReference type="Gene3D" id="1.20.1050.10">
    <property type="match status" value="1"/>
</dbReference>
<dbReference type="SUPFAM" id="SSF52833">
    <property type="entry name" value="Thioredoxin-like"/>
    <property type="match status" value="1"/>
</dbReference>